<dbReference type="AlphaFoldDB" id="A0A9X3J2A5"/>
<comment type="caution">
    <text evidence="2">The sequence shown here is derived from an EMBL/GenBank/DDBJ whole genome shotgun (WGS) entry which is preliminary data.</text>
</comment>
<feature type="region of interest" description="Disordered" evidence="1">
    <location>
        <begin position="1"/>
        <end position="26"/>
    </location>
</feature>
<dbReference type="Proteomes" id="UP001150924">
    <property type="component" value="Unassembled WGS sequence"/>
</dbReference>
<feature type="compositionally biased region" description="Pro residues" evidence="1">
    <location>
        <begin position="11"/>
        <end position="20"/>
    </location>
</feature>
<sequence length="349" mass="37294">MVLASCGPRAPVSPTPPASPEPQDVAAAPVEAAVAAPLVPADPAEQVGFEPAALAFGRCRQGEAEEGPFVVGGAAESWGEGEPLWVMTNAGGLVRAAAGKSFEYCGPGIVESSAAKSDEDEETCVKAVTLVTEAPLRCDESLGNGAAKPYTVDPGPPLDFVFAFHRRHTPPTPVRMSFAVRVHAVCQDPEKDFDEPGAMISVADPKAPIDAQFEKQIAGLGKQRWRAVRVDFDKNDANEAPLHVLHAAEHGRKVKAARWSVLREQADGPATELVAKADRSWPDSFLLRDHQCGLPFSLPLPVLALTHGQKLHWVTVEDAEAKIVARVWEVGESLRRVTVLPVALSSPKW</sequence>
<accession>A0A9X3J2A5</accession>
<proteinExistence type="predicted"/>
<dbReference type="RefSeq" id="WP_267774022.1">
    <property type="nucleotide sequence ID" value="NZ_JAPNKE010000002.1"/>
</dbReference>
<protein>
    <submittedName>
        <fullName evidence="2">Uncharacterized protein</fullName>
    </submittedName>
</protein>
<name>A0A9X3J2A5_9BACT</name>
<evidence type="ECO:0000313" key="3">
    <source>
        <dbReference type="Proteomes" id="UP001150924"/>
    </source>
</evidence>
<organism evidence="2 3">
    <name type="scientific">Nannocystis pusilla</name>
    <dbReference type="NCBI Taxonomy" id="889268"/>
    <lineage>
        <taxon>Bacteria</taxon>
        <taxon>Pseudomonadati</taxon>
        <taxon>Myxococcota</taxon>
        <taxon>Polyangia</taxon>
        <taxon>Nannocystales</taxon>
        <taxon>Nannocystaceae</taxon>
        <taxon>Nannocystis</taxon>
    </lineage>
</organism>
<evidence type="ECO:0000313" key="2">
    <source>
        <dbReference type="EMBL" id="MCY1010888.1"/>
    </source>
</evidence>
<evidence type="ECO:0000256" key="1">
    <source>
        <dbReference type="SAM" id="MobiDB-lite"/>
    </source>
</evidence>
<gene>
    <name evidence="2" type="ORF">OV079_36050</name>
</gene>
<reference evidence="2" key="1">
    <citation type="submission" date="2022-11" db="EMBL/GenBank/DDBJ databases">
        <title>Minimal conservation of predation-associated metabolite biosynthetic gene clusters underscores biosynthetic potential of Myxococcota including descriptions for ten novel species: Archangium lansinium sp. nov., Myxococcus landrumus sp. nov., Nannocystis bai.</title>
        <authorList>
            <person name="Ahearne A."/>
            <person name="Stevens C."/>
            <person name="Phillips K."/>
        </authorList>
    </citation>
    <scope>NUCLEOTIDE SEQUENCE</scope>
    <source>
        <strain evidence="2">Na p29</strain>
    </source>
</reference>
<keyword evidence="3" id="KW-1185">Reference proteome</keyword>
<dbReference type="EMBL" id="JAPNKE010000002">
    <property type="protein sequence ID" value="MCY1010888.1"/>
    <property type="molecule type" value="Genomic_DNA"/>
</dbReference>